<reference evidence="3" key="1">
    <citation type="submission" date="2014-08" db="EMBL/GenBank/DDBJ databases">
        <authorList>
            <person name="Sharma Rahul"/>
            <person name="Thines Marco"/>
        </authorList>
    </citation>
    <scope>NUCLEOTIDE SEQUENCE</scope>
</reference>
<dbReference type="GO" id="GO:0003677">
    <property type="term" value="F:DNA binding"/>
    <property type="evidence" value="ECO:0007669"/>
    <property type="project" value="UniProtKB-KW"/>
</dbReference>
<feature type="region of interest" description="Disordered" evidence="1">
    <location>
        <begin position="853"/>
        <end position="872"/>
    </location>
</feature>
<feature type="compositionally biased region" description="Low complexity" evidence="1">
    <location>
        <begin position="853"/>
        <end position="865"/>
    </location>
</feature>
<dbReference type="InterPro" id="IPR001138">
    <property type="entry name" value="Zn2Cys6_DnaBD"/>
</dbReference>
<name>A0A0F7SPV0_PHARH</name>
<feature type="compositionally biased region" description="Polar residues" evidence="1">
    <location>
        <begin position="585"/>
        <end position="596"/>
    </location>
</feature>
<dbReference type="PANTHER" id="PTHR47431">
    <property type="entry name" value="ZN(II)2CYS6 TRANSCRIPTION FACTOR (EUROFUNG)-RELATED"/>
    <property type="match status" value="1"/>
</dbReference>
<feature type="region of interest" description="Disordered" evidence="1">
    <location>
        <begin position="1"/>
        <end position="22"/>
    </location>
</feature>
<protein>
    <submittedName>
        <fullName evidence="3">Zn(2)-C6 fungal-type DNA-binding domain</fullName>
    </submittedName>
</protein>
<feature type="compositionally biased region" description="Polar residues" evidence="1">
    <location>
        <begin position="528"/>
        <end position="537"/>
    </location>
</feature>
<dbReference type="CDD" id="cd00067">
    <property type="entry name" value="GAL4"/>
    <property type="match status" value="1"/>
</dbReference>
<feature type="compositionally biased region" description="Low complexity" evidence="1">
    <location>
        <begin position="786"/>
        <end position="811"/>
    </location>
</feature>
<dbReference type="GO" id="GO:0000981">
    <property type="term" value="F:DNA-binding transcription factor activity, RNA polymerase II-specific"/>
    <property type="evidence" value="ECO:0007669"/>
    <property type="project" value="InterPro"/>
</dbReference>
<dbReference type="EMBL" id="LN483142">
    <property type="protein sequence ID" value="CED82689.1"/>
    <property type="molecule type" value="Genomic_DNA"/>
</dbReference>
<evidence type="ECO:0000313" key="3">
    <source>
        <dbReference type="EMBL" id="CED82689.1"/>
    </source>
</evidence>
<dbReference type="Pfam" id="PF00172">
    <property type="entry name" value="Zn_clus"/>
    <property type="match status" value="1"/>
</dbReference>
<dbReference type="PANTHER" id="PTHR47431:SF1">
    <property type="entry name" value="ZN(II)2CYS6 TRANSCRIPTION FACTOR (EUROFUNG)"/>
    <property type="match status" value="1"/>
</dbReference>
<dbReference type="SUPFAM" id="SSF57701">
    <property type="entry name" value="Zn2/Cys6 DNA-binding domain"/>
    <property type="match status" value="1"/>
</dbReference>
<feature type="compositionally biased region" description="Low complexity" evidence="1">
    <location>
        <begin position="515"/>
        <end position="526"/>
    </location>
</feature>
<sequence>MTHPLDRSHPYSTASFTSHDLSSVDGRSAIRSRVQPVKAACLACRGRKAKCDGKQPVCDGCVKRNILCEYVKSKRGGSRKRPSNQEPDPLKVFLEKLENVKSFRLPSAQPISDDSGDDDGVDTPVENIVLIYRNTEDVLNAYYDHIYCFLPVLPPPGTVSVSTLAAHFGPIDLTPKGLRQSPSSNISPASRTGSSFLFGCLCLLALWPHPADPYPLSKRSKAMRRGNCEQWAEICLKNAERAIEQAGRTDEDVPLEVIQALIALTVYEFAHKGNVTMMRLRQNTTLQLMLDIGLNESDKDKEFPPDQEWHRAMNRQTFWVCFGQMYTSSVMAATQIPISPFDPRIKLAYPVSPLGKDIWANQFDALRRVCRAYEITLTRAGKPIDQENTLTPAKREELEREMQEMDVTVLGILREQERKVVGDLKKGGKGPEADMVRTFQINSVMLLCSTEINLHRRNALPEVAFFSKRMCGLPSLDRSSALTNTVAQRPGALLTMLKPSSSRSTGSTKSDRQSTKSSSSLASEKTSPNRFVQSEENSFIQQQTLPQQSSQFPEQRHQQQQSQSLISPPLMQQQQPQLHNDHYQRQQSEYPSNDQSQVFPYEQSSEVINVGYVVDGSLPWFANGSIAAALVQPPAVYQNEYDFWQSSQMWSRLLNEGGPNNGDGVLGVSGPHEVGLIDSKLSDPVESMQKTFESPGFQFQEEEEPYQAKNTYGQGLYHLDMSHQQHHLAQPEVYPSQLQQHQLEAAFPSHFDHQQQQQQIIYQPMADQSGPYGFYGRQSSPSTLRTDSSASPSHTPTSQSSQTYSQSHTCSNSMTNSDVLVPAHLSSPSSSLNPVAGSMRLNNRTPSVLLGPPMMSSSSSPSSSSIMGWKTPAGELGTGARVGKVRPWGVNEKLKPVSRLSEIKATDGQSMDIPVDRAGIVLPPGLSLERISMAAHSVVRLEVLHRAASIALTGSFPKALPLCACGLTTSIYCFLLLSLAVQTANEFNPAKVERELESIWTNVRVLLSGLEKYGEYWDGIAHTCEEIRIALDASISLSQDIKLLRERQLLDGSSDDDEFSQDEAEE</sequence>
<feature type="region of interest" description="Disordered" evidence="1">
    <location>
        <begin position="490"/>
        <end position="596"/>
    </location>
</feature>
<feature type="compositionally biased region" description="Low complexity" evidence="1">
    <location>
        <begin position="538"/>
        <end position="578"/>
    </location>
</feature>
<evidence type="ECO:0000259" key="2">
    <source>
        <dbReference type="PROSITE" id="PS50048"/>
    </source>
</evidence>
<dbReference type="PROSITE" id="PS00463">
    <property type="entry name" value="ZN2_CY6_FUNGAL_1"/>
    <property type="match status" value="1"/>
</dbReference>
<dbReference type="PROSITE" id="PS50048">
    <property type="entry name" value="ZN2_CY6_FUNGAL_2"/>
    <property type="match status" value="1"/>
</dbReference>
<dbReference type="AlphaFoldDB" id="A0A0F7SPV0"/>
<accession>A0A0F7SPV0</accession>
<feature type="region of interest" description="Disordered" evidence="1">
    <location>
        <begin position="767"/>
        <end position="846"/>
    </location>
</feature>
<dbReference type="InterPro" id="IPR036864">
    <property type="entry name" value="Zn2-C6_fun-type_DNA-bd_sf"/>
</dbReference>
<dbReference type="Gene3D" id="4.10.240.10">
    <property type="entry name" value="Zn(2)-C6 fungal-type DNA-binding domain"/>
    <property type="match status" value="1"/>
</dbReference>
<keyword evidence="3" id="KW-0238">DNA-binding</keyword>
<evidence type="ECO:0000256" key="1">
    <source>
        <dbReference type="SAM" id="MobiDB-lite"/>
    </source>
</evidence>
<feature type="domain" description="Zn(2)-C6 fungal-type" evidence="2">
    <location>
        <begin position="40"/>
        <end position="70"/>
    </location>
</feature>
<proteinExistence type="predicted"/>
<dbReference type="CDD" id="cd12148">
    <property type="entry name" value="fungal_TF_MHR"/>
    <property type="match status" value="1"/>
</dbReference>
<feature type="compositionally biased region" description="Polar residues" evidence="1">
    <location>
        <begin position="10"/>
        <end position="21"/>
    </location>
</feature>
<dbReference type="GO" id="GO:0008270">
    <property type="term" value="F:zinc ion binding"/>
    <property type="evidence" value="ECO:0007669"/>
    <property type="project" value="InterPro"/>
</dbReference>
<organism evidence="3">
    <name type="scientific">Phaffia rhodozyma</name>
    <name type="common">Yeast</name>
    <name type="synonym">Xanthophyllomyces dendrorhous</name>
    <dbReference type="NCBI Taxonomy" id="264483"/>
    <lineage>
        <taxon>Eukaryota</taxon>
        <taxon>Fungi</taxon>
        <taxon>Dikarya</taxon>
        <taxon>Basidiomycota</taxon>
        <taxon>Agaricomycotina</taxon>
        <taxon>Tremellomycetes</taxon>
        <taxon>Cystofilobasidiales</taxon>
        <taxon>Mrakiaceae</taxon>
        <taxon>Phaffia</taxon>
    </lineage>
</organism>
<dbReference type="SMART" id="SM00066">
    <property type="entry name" value="GAL4"/>
    <property type="match status" value="1"/>
</dbReference>
<dbReference type="PRINTS" id="PR00755">
    <property type="entry name" value="AFLATOXINBRP"/>
</dbReference>